<evidence type="ECO:0000313" key="3">
    <source>
        <dbReference type="Proteomes" id="UP000800039"/>
    </source>
</evidence>
<protein>
    <submittedName>
        <fullName evidence="2">Uncharacterized protein</fullName>
    </submittedName>
</protein>
<feature type="compositionally biased region" description="Low complexity" evidence="1">
    <location>
        <begin position="387"/>
        <end position="413"/>
    </location>
</feature>
<comment type="caution">
    <text evidence="2">The sequence shown here is derived from an EMBL/GenBank/DDBJ whole genome shotgun (WGS) entry which is preliminary data.</text>
</comment>
<accession>A0A9P4G6U3</accession>
<dbReference type="OrthoDB" id="3800332at2759"/>
<sequence>EVHPEWKPENGVGEEYKEDADEGASSDSEHEGVDAYQGRVNNVEARNAPKEDRPKEIEKHWRSLYHLVKFWWGMHGKDLNKDQQATINKIQDKIRDECRKYAEIELKEPIILQQIVQSLLQKYRFPDSALHGQIAAMSTMLGEIEEMEKDPPDSEDAELIAHYETTLKDKKKKLLNGFAVFPEKLKEYNIPVQAIMSDYAKTTFDTITNQSKESQATYKDAVAEITKPTKDQEEIWAVAARNMYEVYMITTESDMLTTDNEQEIKALMDALTKQDNQIQQSNTSNGVPAGTNCLPLSLLHQLTDGWENNKQKELRITAGDFDKYLKRQPLANNLAKSLEVDSQSEVEQLLGPYVSKQPKAIEPNPKPSPHSQVISNTRNGANPPAVTTGNSANSSSPTNSVNPPSPTPGNRANASATLESLLAALDGDDTLEMFNYEDGMTEFGSLVATRPCRTGNVRFDRHIVNSGTSKYPWHNMVRGSELCPGGAEALSQLEGKDTIFDLRAEKKRIKENPSYAKVKTGPAAIVQLNGPKGRREMYTKVEYPDGRVQWPSRTEYSQLVGKKCADRYFELMEARWKKLSAYMCECRREKVHPDTGLALEEKDRQLLPWFFLGD</sequence>
<dbReference type="AlphaFoldDB" id="A0A9P4G6U3"/>
<feature type="region of interest" description="Disordered" evidence="1">
    <location>
        <begin position="1"/>
        <end position="55"/>
    </location>
</feature>
<proteinExistence type="predicted"/>
<dbReference type="EMBL" id="ML976620">
    <property type="protein sequence ID" value="KAF1840105.1"/>
    <property type="molecule type" value="Genomic_DNA"/>
</dbReference>
<name>A0A9P4G6U3_9PLEO</name>
<feature type="compositionally biased region" description="Polar residues" evidence="1">
    <location>
        <begin position="369"/>
        <end position="380"/>
    </location>
</feature>
<keyword evidence="3" id="KW-1185">Reference proteome</keyword>
<evidence type="ECO:0000256" key="1">
    <source>
        <dbReference type="SAM" id="MobiDB-lite"/>
    </source>
</evidence>
<reference evidence="2" key="1">
    <citation type="submission" date="2020-01" db="EMBL/GenBank/DDBJ databases">
        <authorList>
            <consortium name="DOE Joint Genome Institute"/>
            <person name="Haridas S."/>
            <person name="Albert R."/>
            <person name="Binder M."/>
            <person name="Bloem J."/>
            <person name="Labutti K."/>
            <person name="Salamov A."/>
            <person name="Andreopoulos B."/>
            <person name="Baker S.E."/>
            <person name="Barry K."/>
            <person name="Bills G."/>
            <person name="Bluhm B.H."/>
            <person name="Cannon C."/>
            <person name="Castanera R."/>
            <person name="Culley D.E."/>
            <person name="Daum C."/>
            <person name="Ezra D."/>
            <person name="Gonzalez J.B."/>
            <person name="Henrissat B."/>
            <person name="Kuo A."/>
            <person name="Liang C."/>
            <person name="Lipzen A."/>
            <person name="Lutzoni F."/>
            <person name="Magnuson J."/>
            <person name="Mondo S."/>
            <person name="Nolan M."/>
            <person name="Ohm R."/>
            <person name="Pangilinan J."/>
            <person name="Park H.-J."/>
            <person name="Ramirez L."/>
            <person name="Alfaro M."/>
            <person name="Sun H."/>
            <person name="Tritt A."/>
            <person name="Yoshinaga Y."/>
            <person name="Zwiers L.-H."/>
            <person name="Turgeon B.G."/>
            <person name="Goodwin S.B."/>
            <person name="Spatafora J.W."/>
            <person name="Crous P.W."/>
            <person name="Grigoriev I.V."/>
        </authorList>
    </citation>
    <scope>NUCLEOTIDE SEQUENCE</scope>
    <source>
        <strain evidence="2">CBS 394.84</strain>
    </source>
</reference>
<feature type="region of interest" description="Disordered" evidence="1">
    <location>
        <begin position="356"/>
        <end position="413"/>
    </location>
</feature>
<dbReference type="Proteomes" id="UP000800039">
    <property type="component" value="Unassembled WGS sequence"/>
</dbReference>
<dbReference type="GeneID" id="63844598"/>
<organism evidence="2 3">
    <name type="scientific">Cucurbitaria berberidis CBS 394.84</name>
    <dbReference type="NCBI Taxonomy" id="1168544"/>
    <lineage>
        <taxon>Eukaryota</taxon>
        <taxon>Fungi</taxon>
        <taxon>Dikarya</taxon>
        <taxon>Ascomycota</taxon>
        <taxon>Pezizomycotina</taxon>
        <taxon>Dothideomycetes</taxon>
        <taxon>Pleosporomycetidae</taxon>
        <taxon>Pleosporales</taxon>
        <taxon>Pleosporineae</taxon>
        <taxon>Cucurbitariaceae</taxon>
        <taxon>Cucurbitaria</taxon>
    </lineage>
</organism>
<feature type="non-terminal residue" evidence="2">
    <location>
        <position position="614"/>
    </location>
</feature>
<gene>
    <name evidence="2" type="ORF">K460DRAFT_245744</name>
</gene>
<evidence type="ECO:0000313" key="2">
    <source>
        <dbReference type="EMBL" id="KAF1840105.1"/>
    </source>
</evidence>
<dbReference type="RefSeq" id="XP_040782668.1">
    <property type="nucleotide sequence ID" value="XM_040927345.1"/>
</dbReference>
<feature type="non-terminal residue" evidence="2">
    <location>
        <position position="1"/>
    </location>
</feature>